<organism evidence="2 3">
    <name type="scientific">Streptomyces albiaxialis</name>
    <dbReference type="NCBI Taxonomy" id="329523"/>
    <lineage>
        <taxon>Bacteria</taxon>
        <taxon>Bacillati</taxon>
        <taxon>Actinomycetota</taxon>
        <taxon>Actinomycetes</taxon>
        <taxon>Kitasatosporales</taxon>
        <taxon>Streptomycetaceae</taxon>
        <taxon>Streptomyces</taxon>
    </lineage>
</organism>
<accession>A0ABN2X851</accession>
<dbReference type="InterPro" id="IPR007278">
    <property type="entry name" value="DUF397"/>
</dbReference>
<dbReference type="Proteomes" id="UP001500016">
    <property type="component" value="Unassembled WGS sequence"/>
</dbReference>
<comment type="caution">
    <text evidence="2">The sequence shown here is derived from an EMBL/GenBank/DDBJ whole genome shotgun (WGS) entry which is preliminary data.</text>
</comment>
<name>A0ABN2X851_9ACTN</name>
<reference evidence="2 3" key="1">
    <citation type="journal article" date="2019" name="Int. J. Syst. Evol. Microbiol.">
        <title>The Global Catalogue of Microorganisms (GCM) 10K type strain sequencing project: providing services to taxonomists for standard genome sequencing and annotation.</title>
        <authorList>
            <consortium name="The Broad Institute Genomics Platform"/>
            <consortium name="The Broad Institute Genome Sequencing Center for Infectious Disease"/>
            <person name="Wu L."/>
            <person name="Ma J."/>
        </authorList>
    </citation>
    <scope>NUCLEOTIDE SEQUENCE [LARGE SCALE GENOMIC DNA]</scope>
    <source>
        <strain evidence="2 3">JCM 15478</strain>
    </source>
</reference>
<evidence type="ECO:0000313" key="2">
    <source>
        <dbReference type="EMBL" id="GAA2105967.1"/>
    </source>
</evidence>
<evidence type="ECO:0000259" key="1">
    <source>
        <dbReference type="Pfam" id="PF04149"/>
    </source>
</evidence>
<proteinExistence type="predicted"/>
<dbReference type="Pfam" id="PF04149">
    <property type="entry name" value="DUF397"/>
    <property type="match status" value="1"/>
</dbReference>
<protein>
    <submittedName>
        <fullName evidence="2">DUF397 domain-containing protein</fullName>
    </submittedName>
</protein>
<keyword evidence="3" id="KW-1185">Reference proteome</keyword>
<sequence length="63" mass="6718">MITTGELHWFKSSYSGGSASDCVEAAQASEGMFVRDSTRPTGPVLRFQADAFARFVSAVKASV</sequence>
<gene>
    <name evidence="2" type="ORF">GCM10009801_81990</name>
</gene>
<dbReference type="EMBL" id="BAAAPE010000048">
    <property type="protein sequence ID" value="GAA2105967.1"/>
    <property type="molecule type" value="Genomic_DNA"/>
</dbReference>
<evidence type="ECO:0000313" key="3">
    <source>
        <dbReference type="Proteomes" id="UP001500016"/>
    </source>
</evidence>
<feature type="domain" description="DUF397" evidence="1">
    <location>
        <begin position="7"/>
        <end position="60"/>
    </location>
</feature>